<protein>
    <submittedName>
        <fullName evidence="2">Uncharacterized protein</fullName>
    </submittedName>
</protein>
<dbReference type="EMBL" id="JAJJMA010265439">
    <property type="protein sequence ID" value="MCL7045063.1"/>
    <property type="molecule type" value="Genomic_DNA"/>
</dbReference>
<keyword evidence="3" id="KW-1185">Reference proteome</keyword>
<comment type="caution">
    <text evidence="2">The sequence shown here is derived from an EMBL/GenBank/DDBJ whole genome shotgun (WGS) entry which is preliminary data.</text>
</comment>
<dbReference type="SUPFAM" id="SSF56235">
    <property type="entry name" value="N-terminal nucleophile aminohydrolases (Ntn hydrolases)"/>
    <property type="match status" value="1"/>
</dbReference>
<sequence length="252" mass="28504">MNRFFSVMGLLIKLRSDEHGVSIGTTTAAFVLKKVGCIILGADKEKGNISGSTKLKTDKVFQLGENLEDVELPQGYTRAGYEKDVDFMRAQLDTYVKENRNSSDITKMPEHVLRSVFDSNDQISAKHKGHLLLGGYNKGLVVPEPHLYYISSSGVLDLTNVRDIVELQNRFQTGSGAGAAFYVLNEKYDPTMEEEDGIFLILETIYNGIKNDKYTGEAIEYMVIRSNGSVEKREVSIRQFEEMRRQRMQQRV</sequence>
<dbReference type="InterPro" id="IPR001353">
    <property type="entry name" value="Proteasome_sua/b"/>
</dbReference>
<reference evidence="2" key="1">
    <citation type="submission" date="2022-03" db="EMBL/GenBank/DDBJ databases">
        <title>A functionally conserved STORR gene fusion in Papaver species that diverged 16.8 million years ago.</title>
        <authorList>
            <person name="Catania T."/>
        </authorList>
    </citation>
    <scope>NUCLEOTIDE SEQUENCE</scope>
    <source>
        <strain evidence="2">S-191538</strain>
    </source>
</reference>
<dbReference type="InterPro" id="IPR029055">
    <property type="entry name" value="Ntn_hydrolases_N"/>
</dbReference>
<evidence type="ECO:0000313" key="3">
    <source>
        <dbReference type="Proteomes" id="UP001177140"/>
    </source>
</evidence>
<gene>
    <name evidence="2" type="ORF">MKW94_028827</name>
</gene>
<organism evidence="2 3">
    <name type="scientific">Papaver nudicaule</name>
    <name type="common">Iceland poppy</name>
    <dbReference type="NCBI Taxonomy" id="74823"/>
    <lineage>
        <taxon>Eukaryota</taxon>
        <taxon>Viridiplantae</taxon>
        <taxon>Streptophyta</taxon>
        <taxon>Embryophyta</taxon>
        <taxon>Tracheophyta</taxon>
        <taxon>Spermatophyta</taxon>
        <taxon>Magnoliopsida</taxon>
        <taxon>Ranunculales</taxon>
        <taxon>Papaveraceae</taxon>
        <taxon>Papaveroideae</taxon>
        <taxon>Papaver</taxon>
    </lineage>
</organism>
<keyword evidence="1" id="KW-0647">Proteasome</keyword>
<evidence type="ECO:0000256" key="1">
    <source>
        <dbReference type="ARBA" id="ARBA00022942"/>
    </source>
</evidence>
<dbReference type="GO" id="GO:0051603">
    <property type="term" value="P:proteolysis involved in protein catabolic process"/>
    <property type="evidence" value="ECO:0007669"/>
    <property type="project" value="InterPro"/>
</dbReference>
<dbReference type="InterPro" id="IPR050115">
    <property type="entry name" value="Proteasome_alpha"/>
</dbReference>
<proteinExistence type="predicted"/>
<dbReference type="GO" id="GO:0005839">
    <property type="term" value="C:proteasome core complex"/>
    <property type="evidence" value="ECO:0007669"/>
    <property type="project" value="InterPro"/>
</dbReference>
<dbReference type="Gene3D" id="3.60.20.10">
    <property type="entry name" value="Glutamine Phosphoribosylpyrophosphate, subunit 1, domain 1"/>
    <property type="match status" value="1"/>
</dbReference>
<evidence type="ECO:0000313" key="2">
    <source>
        <dbReference type="EMBL" id="MCL7045063.1"/>
    </source>
</evidence>
<dbReference type="PANTHER" id="PTHR11599">
    <property type="entry name" value="PROTEASOME SUBUNIT ALPHA/BETA"/>
    <property type="match status" value="1"/>
</dbReference>
<dbReference type="AlphaFoldDB" id="A0AA41VPK1"/>
<accession>A0AA41VPK1</accession>
<dbReference type="Proteomes" id="UP001177140">
    <property type="component" value="Unassembled WGS sequence"/>
</dbReference>
<dbReference type="Pfam" id="PF00227">
    <property type="entry name" value="Proteasome"/>
    <property type="match status" value="1"/>
</dbReference>
<name>A0AA41VPK1_PAPNU</name>